<accession>A0A644XGA6</accession>
<dbReference type="AlphaFoldDB" id="A0A644XGA6"/>
<dbReference type="EC" id="2.1.1.163" evidence="2"/>
<dbReference type="InterPro" id="IPR013216">
    <property type="entry name" value="Methyltransf_11"/>
</dbReference>
<dbReference type="GO" id="GO:0032259">
    <property type="term" value="P:methylation"/>
    <property type="evidence" value="ECO:0007669"/>
    <property type="project" value="UniProtKB-KW"/>
</dbReference>
<comment type="caution">
    <text evidence="2">The sequence shown here is derived from an EMBL/GenBank/DDBJ whole genome shotgun (WGS) entry which is preliminary data.</text>
</comment>
<proteinExistence type="predicted"/>
<keyword evidence="2" id="KW-0830">Ubiquinone</keyword>
<keyword evidence="2" id="KW-0808">Transferase</keyword>
<keyword evidence="2" id="KW-0489">Methyltransferase</keyword>
<dbReference type="SUPFAM" id="SSF53335">
    <property type="entry name" value="S-adenosyl-L-methionine-dependent methyltransferases"/>
    <property type="match status" value="1"/>
</dbReference>
<evidence type="ECO:0000259" key="1">
    <source>
        <dbReference type="Pfam" id="PF08241"/>
    </source>
</evidence>
<dbReference type="PANTHER" id="PTHR43861">
    <property type="entry name" value="TRANS-ACONITATE 2-METHYLTRANSFERASE-RELATED"/>
    <property type="match status" value="1"/>
</dbReference>
<dbReference type="InterPro" id="IPR029063">
    <property type="entry name" value="SAM-dependent_MTases_sf"/>
</dbReference>
<dbReference type="CDD" id="cd02440">
    <property type="entry name" value="AdoMet_MTases"/>
    <property type="match status" value="1"/>
</dbReference>
<dbReference type="EMBL" id="VSSQ01002339">
    <property type="protein sequence ID" value="MPM14798.1"/>
    <property type="molecule type" value="Genomic_DNA"/>
</dbReference>
<dbReference type="Gene3D" id="3.40.50.150">
    <property type="entry name" value="Vaccinia Virus protein VP39"/>
    <property type="match status" value="1"/>
</dbReference>
<sequence>MESKTYFDDVASQWDSMRAGFFSESIREKAFSVLKVETGKLCADIGAGTGFITEGLIQKGCKVIAVDQSEEMLNQMKKKYSDCMLVDYRQGDAEKLPLEDGTVDYALANMFLHHVEDPSAAIREMVRILKPEGKIAITDLDEHNFEFLKNEQHDRWMGFKREEIQNWLVLAGLKNVSVDCAGGDCCTTSTCGCNASISIFLACGEK</sequence>
<evidence type="ECO:0000313" key="2">
    <source>
        <dbReference type="EMBL" id="MPM14798.1"/>
    </source>
</evidence>
<dbReference type="GO" id="GO:0043770">
    <property type="term" value="F:demethylmenaquinone methyltransferase activity"/>
    <property type="evidence" value="ECO:0007669"/>
    <property type="project" value="UniProtKB-EC"/>
</dbReference>
<reference evidence="2" key="1">
    <citation type="submission" date="2019-08" db="EMBL/GenBank/DDBJ databases">
        <authorList>
            <person name="Kucharzyk K."/>
            <person name="Murdoch R.W."/>
            <person name="Higgins S."/>
            <person name="Loffler F."/>
        </authorList>
    </citation>
    <scope>NUCLEOTIDE SEQUENCE</scope>
</reference>
<feature type="domain" description="Methyltransferase type 11" evidence="1">
    <location>
        <begin position="44"/>
        <end position="137"/>
    </location>
</feature>
<gene>
    <name evidence="2" type="primary">ubiE_50</name>
    <name evidence="2" type="ORF">SDC9_61162</name>
</gene>
<protein>
    <submittedName>
        <fullName evidence="2">Ubiquinone/menaquinone biosynthesis C-methyltransferase UbiE</fullName>
        <ecNumber evidence="2">2.1.1.163</ecNumber>
    </submittedName>
</protein>
<organism evidence="2">
    <name type="scientific">bioreactor metagenome</name>
    <dbReference type="NCBI Taxonomy" id="1076179"/>
    <lineage>
        <taxon>unclassified sequences</taxon>
        <taxon>metagenomes</taxon>
        <taxon>ecological metagenomes</taxon>
    </lineage>
</organism>
<dbReference type="GO" id="GO:0008757">
    <property type="term" value="F:S-adenosylmethionine-dependent methyltransferase activity"/>
    <property type="evidence" value="ECO:0007669"/>
    <property type="project" value="InterPro"/>
</dbReference>
<dbReference type="Pfam" id="PF08241">
    <property type="entry name" value="Methyltransf_11"/>
    <property type="match status" value="1"/>
</dbReference>
<name>A0A644XGA6_9ZZZZ</name>